<feature type="compositionally biased region" description="Pro residues" evidence="1">
    <location>
        <begin position="83"/>
        <end position="98"/>
    </location>
</feature>
<feature type="compositionally biased region" description="Basic residues" evidence="1">
    <location>
        <begin position="1038"/>
        <end position="1052"/>
    </location>
</feature>
<feature type="compositionally biased region" description="Basic and acidic residues" evidence="1">
    <location>
        <begin position="844"/>
        <end position="955"/>
    </location>
</feature>
<feature type="compositionally biased region" description="Basic and acidic residues" evidence="1">
    <location>
        <begin position="646"/>
        <end position="656"/>
    </location>
</feature>
<feature type="compositionally biased region" description="Polar residues" evidence="1">
    <location>
        <begin position="129"/>
        <end position="147"/>
    </location>
</feature>
<gene>
    <name evidence="2" type="ORF">L1049_006697</name>
</gene>
<feature type="compositionally biased region" description="Low complexity" evidence="1">
    <location>
        <begin position="657"/>
        <end position="672"/>
    </location>
</feature>
<feature type="compositionally biased region" description="Polar residues" evidence="1">
    <location>
        <begin position="729"/>
        <end position="746"/>
    </location>
</feature>
<protein>
    <submittedName>
        <fullName evidence="2">Uncharacterized protein</fullName>
    </submittedName>
</protein>
<evidence type="ECO:0000313" key="2">
    <source>
        <dbReference type="EMBL" id="KAK9277158.1"/>
    </source>
</evidence>
<dbReference type="AlphaFoldDB" id="A0AAP0RHL0"/>
<feature type="region of interest" description="Disordered" evidence="1">
    <location>
        <begin position="619"/>
        <end position="746"/>
    </location>
</feature>
<feature type="compositionally biased region" description="Pro residues" evidence="1">
    <location>
        <begin position="55"/>
        <end position="75"/>
    </location>
</feature>
<dbReference type="EMBL" id="JBBPBK010000010">
    <property type="protein sequence ID" value="KAK9277158.1"/>
    <property type="molecule type" value="Genomic_DNA"/>
</dbReference>
<sequence length="1052" mass="116591">MDAYQQSHRYTRPPLPPPPSMADHHYHHQPPPPPRQTIPQQGPWYSGQFQYQPSSSPPPPPPPPPPHQQQPPQWAPSPHSDHLPPPSYPAPHHNPLPPYTAHHPLHNQFTPPPRPHMHPPPPHPYPPHSQISQSYSQVNQEWGNPNWTHHQGWEYPVHNNEEDWAAKARAWAAAKTAMDNQHPQSQFAPVGRLEEHSQYHDQYAQVVDPHYPETQQQSLPASSYQQFPVPTAPSHRPPVIHLQESASISAGVPSYVSDGRLPYTGRDGTLAGDSNAVFSHQENLPTSPTVHQQEVPSSYSSVTGKEDASDQTEQLYKSLPLPIMSAQEGQHHVHSSVPAVGRSVLMEQPFAYGNQSADFSTDLADQPLDFAPRFNRDHDPHMQSSYDHSDSAGRIRGMDPVAAVTSIHTWTPPVAPGVIYPPIHPGLPSGPQHDPSVAVPSPVPGHAAPVFGRIPGPSFQATIPSVSAPFSLGAGTALHSTTSFPADAYGVSSMSERPKKASVPNWLREEIIKKKAVMASSVQEHPKEETQSIEDEGVDKSFGKNDQADSKSIDSSRSTEEEDDDEDYVEAARTAAINQEIKRVLTEVLLKVTDELFDEIATKVLNDDDLTVEVDYNTGASNHRLSPSPPAVPTPKASAKVLIPVKAKETETKDVSGKSSSSSPGDVLGLSSYASDDDDDEIQSPSVPNSRKNHFRQHSSIQKHSEDIHDAVENGGSQAEIEHIRDLTNLENDSSKTSSTGAKNNHSAVVSELEHGNVGPSSYSKIVSGVIGDDIDGGGEVLDGIHASESKYNVGEKVVRKPELPGENVNAKKSMPDDSQGREARIKSDKNDRYEAKRSSAGKDFVKDVESGKIRADERGDENRGRQDERQLKKEKMDDWNGSKERRKEHGAKPQEKAKESDSRKKFTHLDVKEDKKEMERGKRASAKEDNGKKRERLKDEKEDRSRHKPTSDSSRHKRRRSPSSSSRGRNGKDNSVLSHANDSSDETSEDSKRKVHSKRRDLSPSPVRSRRRQVSRSPHSKHSQRRHSPYSSLETTRKRRSRSKSPVRRQR</sequence>
<evidence type="ECO:0000313" key="3">
    <source>
        <dbReference type="Proteomes" id="UP001415857"/>
    </source>
</evidence>
<feature type="compositionally biased region" description="Basic residues" evidence="1">
    <location>
        <begin position="1009"/>
        <end position="1029"/>
    </location>
</feature>
<evidence type="ECO:0000256" key="1">
    <source>
        <dbReference type="SAM" id="MobiDB-lite"/>
    </source>
</evidence>
<organism evidence="2 3">
    <name type="scientific">Liquidambar formosana</name>
    <name type="common">Formosan gum</name>
    <dbReference type="NCBI Taxonomy" id="63359"/>
    <lineage>
        <taxon>Eukaryota</taxon>
        <taxon>Viridiplantae</taxon>
        <taxon>Streptophyta</taxon>
        <taxon>Embryophyta</taxon>
        <taxon>Tracheophyta</taxon>
        <taxon>Spermatophyta</taxon>
        <taxon>Magnoliopsida</taxon>
        <taxon>eudicotyledons</taxon>
        <taxon>Gunneridae</taxon>
        <taxon>Pentapetalae</taxon>
        <taxon>Saxifragales</taxon>
        <taxon>Altingiaceae</taxon>
        <taxon>Liquidambar</taxon>
    </lineage>
</organism>
<keyword evidence="3" id="KW-1185">Reference proteome</keyword>
<feature type="compositionally biased region" description="Basic and acidic residues" evidence="1">
    <location>
        <begin position="814"/>
        <end position="838"/>
    </location>
</feature>
<accession>A0AAP0RHL0</accession>
<feature type="compositionally biased region" description="Pro residues" evidence="1">
    <location>
        <begin position="110"/>
        <end position="127"/>
    </location>
</feature>
<feature type="region of interest" description="Disordered" evidence="1">
    <location>
        <begin position="1"/>
        <end position="147"/>
    </location>
</feature>
<reference evidence="2 3" key="1">
    <citation type="journal article" date="2024" name="Plant J.">
        <title>Genome sequences and population genomics reveal climatic adaptation and genomic divergence between two closely related sweetgum species.</title>
        <authorList>
            <person name="Xu W.Q."/>
            <person name="Ren C.Q."/>
            <person name="Zhang X.Y."/>
            <person name="Comes H.P."/>
            <person name="Liu X.H."/>
            <person name="Li Y.G."/>
            <person name="Kettle C.J."/>
            <person name="Jalonen R."/>
            <person name="Gaisberger H."/>
            <person name="Ma Y.Z."/>
            <person name="Qiu Y.X."/>
        </authorList>
    </citation>
    <scope>NUCLEOTIDE SEQUENCE [LARGE SCALE GENOMIC DNA]</scope>
    <source>
        <strain evidence="2">Hangzhou</strain>
    </source>
</reference>
<name>A0AAP0RHL0_LIQFO</name>
<proteinExistence type="predicted"/>
<feature type="compositionally biased region" description="Basic and acidic residues" evidence="1">
    <location>
        <begin position="538"/>
        <end position="559"/>
    </location>
</feature>
<feature type="region of interest" description="Disordered" evidence="1">
    <location>
        <begin position="788"/>
        <end position="1052"/>
    </location>
</feature>
<feature type="compositionally biased region" description="Basic and acidic residues" evidence="1">
    <location>
        <begin position="703"/>
        <end position="712"/>
    </location>
</feature>
<feature type="region of interest" description="Disordered" evidence="1">
    <location>
        <begin position="518"/>
        <end position="568"/>
    </location>
</feature>
<comment type="caution">
    <text evidence="2">The sequence shown here is derived from an EMBL/GenBank/DDBJ whole genome shotgun (WGS) entry which is preliminary data.</text>
</comment>
<dbReference type="Proteomes" id="UP001415857">
    <property type="component" value="Unassembled WGS sequence"/>
</dbReference>